<evidence type="ECO:0000313" key="5">
    <source>
        <dbReference type="Proteomes" id="UP000504629"/>
    </source>
</evidence>
<dbReference type="InterPro" id="IPR038294">
    <property type="entry name" value="SLBP_RNA_bind_sf"/>
</dbReference>
<name>A0A6J2KGU3_BOMMA</name>
<dbReference type="AlphaFoldDB" id="A0A6J2KGU3"/>
<dbReference type="GO" id="GO:0071207">
    <property type="term" value="F:histone pre-mRNA stem-loop binding"/>
    <property type="evidence" value="ECO:0007669"/>
    <property type="project" value="TreeGrafter"/>
</dbReference>
<dbReference type="OrthoDB" id="265795at2759"/>
<dbReference type="InterPro" id="IPR026502">
    <property type="entry name" value="SLBP1/SLBP2"/>
</dbReference>
<organism evidence="5 7">
    <name type="scientific">Bombyx mandarina</name>
    <name type="common">Wild silk moth</name>
    <name type="synonym">Wild silkworm</name>
    <dbReference type="NCBI Taxonomy" id="7092"/>
    <lineage>
        <taxon>Eukaryota</taxon>
        <taxon>Metazoa</taxon>
        <taxon>Ecdysozoa</taxon>
        <taxon>Arthropoda</taxon>
        <taxon>Hexapoda</taxon>
        <taxon>Insecta</taxon>
        <taxon>Pterygota</taxon>
        <taxon>Neoptera</taxon>
        <taxon>Endopterygota</taxon>
        <taxon>Lepidoptera</taxon>
        <taxon>Glossata</taxon>
        <taxon>Ditrysia</taxon>
        <taxon>Bombycoidea</taxon>
        <taxon>Bombycidae</taxon>
        <taxon>Bombycinae</taxon>
        <taxon>Bombyx</taxon>
    </lineage>
</organism>
<dbReference type="GO" id="GO:0005737">
    <property type="term" value="C:cytoplasm"/>
    <property type="evidence" value="ECO:0007669"/>
    <property type="project" value="TreeGrafter"/>
</dbReference>
<reference evidence="6 7" key="1">
    <citation type="submission" date="2025-04" db="UniProtKB">
        <authorList>
            <consortium name="RefSeq"/>
        </authorList>
    </citation>
    <scope>IDENTIFICATION</scope>
    <source>
        <tissue evidence="6 7">Silk gland</tissue>
    </source>
</reference>
<dbReference type="FunFam" id="1.10.8.1120:FF:000001">
    <property type="entry name" value="Histone RNA hairpin-binding protein-like"/>
    <property type="match status" value="1"/>
</dbReference>
<dbReference type="Gene3D" id="1.10.8.1120">
    <property type="entry name" value="Histone RNA hairpin-binding protein RNA-binding domain"/>
    <property type="match status" value="1"/>
</dbReference>
<dbReference type="GO" id="GO:0006398">
    <property type="term" value="P:mRNA 3'-end processing by stem-loop binding and cleavage"/>
    <property type="evidence" value="ECO:0007669"/>
    <property type="project" value="TreeGrafter"/>
</dbReference>
<sequence length="152" mass="18001">MASCYKKRRLEHEESEDKITVTDKSMNSITHSGEDSKNRKKLKSDVENEGNLVVKLVEYETDPEVLQRRQKQIDYGKNTVGYQNYVQQIPLNKRTKELPKTPDKYLKYSRRSWDMLIKLWRKNLHEFDPNFGEVKKECNDANKKVNDDDSSD</sequence>
<dbReference type="GO" id="GO:0051028">
    <property type="term" value="P:mRNA transport"/>
    <property type="evidence" value="ECO:0007669"/>
    <property type="project" value="TreeGrafter"/>
</dbReference>
<keyword evidence="5" id="KW-1185">Reference proteome</keyword>
<accession>A0A6J2KGU3</accession>
<dbReference type="PANTHER" id="PTHR17408:SF0">
    <property type="entry name" value="HISTONE RNA HAIRPIN-BINDING PROTEIN"/>
    <property type="match status" value="1"/>
</dbReference>
<evidence type="ECO:0000256" key="2">
    <source>
        <dbReference type="ARBA" id="ARBA00022884"/>
    </source>
</evidence>
<dbReference type="GeneID" id="114249908"/>
<proteinExistence type="inferred from homology"/>
<dbReference type="GO" id="GO:0007076">
    <property type="term" value="P:mitotic chromosome condensation"/>
    <property type="evidence" value="ECO:0007669"/>
    <property type="project" value="UniProtKB-ARBA"/>
</dbReference>
<feature type="compositionally biased region" description="Polar residues" evidence="3">
    <location>
        <begin position="22"/>
        <end position="31"/>
    </location>
</feature>
<feature type="region of interest" description="Disordered" evidence="3">
    <location>
        <begin position="1"/>
        <end position="45"/>
    </location>
</feature>
<dbReference type="PANTHER" id="PTHR17408">
    <property type="entry name" value="HISTONE RNA HAIRPIN-BINDING PROTEIN"/>
    <property type="match status" value="1"/>
</dbReference>
<dbReference type="RefSeq" id="XP_028039423.1">
    <property type="nucleotide sequence ID" value="XM_028183622.1"/>
</dbReference>
<keyword evidence="2" id="KW-0694">RNA-binding</keyword>
<dbReference type="KEGG" id="bman:114249908"/>
<evidence type="ECO:0000256" key="1">
    <source>
        <dbReference type="ARBA" id="ARBA00006151"/>
    </source>
</evidence>
<dbReference type="GO" id="GO:0071204">
    <property type="term" value="C:histone pre-mRNA 3'end processing complex"/>
    <property type="evidence" value="ECO:0007669"/>
    <property type="project" value="TreeGrafter"/>
</dbReference>
<dbReference type="Proteomes" id="UP000504629">
    <property type="component" value="Unplaced"/>
</dbReference>
<evidence type="ECO:0000259" key="4">
    <source>
        <dbReference type="Pfam" id="PF15247"/>
    </source>
</evidence>
<comment type="similarity">
    <text evidence="1">Belongs to the SLBP family.</text>
</comment>
<feature type="compositionally biased region" description="Basic and acidic residues" evidence="3">
    <location>
        <begin position="10"/>
        <end position="21"/>
    </location>
</feature>
<protein>
    <submittedName>
        <fullName evidence="6 7">Histone RNA hairpin-binding protein</fullName>
    </submittedName>
</protein>
<gene>
    <name evidence="6 7" type="primary">LOC114249908</name>
</gene>
<feature type="domain" description="Histone RNA hairpin-binding protein RNA-binding" evidence="4">
    <location>
        <begin position="61"/>
        <end position="129"/>
    </location>
</feature>
<dbReference type="CTD" id="7884"/>
<dbReference type="RefSeq" id="XP_028039424.1">
    <property type="nucleotide sequence ID" value="XM_028183623.1"/>
</dbReference>
<dbReference type="InterPro" id="IPR029344">
    <property type="entry name" value="SLBP_RNA_bind"/>
</dbReference>
<evidence type="ECO:0000256" key="3">
    <source>
        <dbReference type="SAM" id="MobiDB-lite"/>
    </source>
</evidence>
<evidence type="ECO:0000313" key="6">
    <source>
        <dbReference type="RefSeq" id="XP_028039423.1"/>
    </source>
</evidence>
<dbReference type="GO" id="GO:0003729">
    <property type="term" value="F:mRNA binding"/>
    <property type="evidence" value="ECO:0007669"/>
    <property type="project" value="InterPro"/>
</dbReference>
<evidence type="ECO:0000313" key="7">
    <source>
        <dbReference type="RefSeq" id="XP_028039424.1"/>
    </source>
</evidence>
<dbReference type="Pfam" id="PF15247">
    <property type="entry name" value="SLBP_RNA_bind"/>
    <property type="match status" value="1"/>
</dbReference>